<dbReference type="SMART" id="SM00865">
    <property type="entry name" value="Tubulin_C"/>
    <property type="match status" value="1"/>
</dbReference>
<keyword evidence="4 5" id="KW-0342">GTP-binding</keyword>
<sequence length="438" mass="48994">MPREVITIQCGQCGNQLGYKFWEMALKEHAACNSNGWFDDSLSSYFHNVDARFCPPINLPVGDGTHPIFTLKARAVLVDMEEGVVNQLLRGNLSELFNSTQLITDISGSGNNWAHGHNFYGPKYSDTIIEKVRREAEICSSLQGFFLLHSLGGGTGSGLGSYILELLHDAYPKVFRFSASLFPSTDDDVITSPYNSVLSIGSLTQHADCVFPIENQALIDILRKKGQHKCQSSEEGRNKAPFDAMNALVSSLLLNLTSSMRFEGQLNVDLNEITTNLIPYPRLHYLISSMALFTPKGKLPWHPNQHTKLVNQVFLFSDALSKDNYLIKSNPLESVYFNCAFLLRGTPCSISDVNENIVRSSQRLNMIHWNTGGFKVGVCHQPASGIPLSLVCLANNTCIRNRLLAMKHSFNMLFRKRVYIHHYTEYMDFGMFDVCSGS</sequence>
<dbReference type="AlphaFoldDB" id="D8T0V1"/>
<gene>
    <name evidence="8" type="primary">TUBE1-1</name>
    <name evidence="8" type="ORF">SELMODRAFT_129569</name>
</gene>
<keyword evidence="2 5" id="KW-0493">Microtubule</keyword>
<organism evidence="9">
    <name type="scientific">Selaginella moellendorffii</name>
    <name type="common">Spikemoss</name>
    <dbReference type="NCBI Taxonomy" id="88036"/>
    <lineage>
        <taxon>Eukaryota</taxon>
        <taxon>Viridiplantae</taxon>
        <taxon>Streptophyta</taxon>
        <taxon>Embryophyta</taxon>
        <taxon>Tracheophyta</taxon>
        <taxon>Lycopodiopsida</taxon>
        <taxon>Selaginellales</taxon>
        <taxon>Selaginellaceae</taxon>
        <taxon>Selaginella</taxon>
    </lineage>
</organism>
<evidence type="ECO:0000259" key="7">
    <source>
        <dbReference type="SMART" id="SM00865"/>
    </source>
</evidence>
<dbReference type="InterPro" id="IPR017975">
    <property type="entry name" value="Tubulin_CS"/>
</dbReference>
<dbReference type="Pfam" id="PF03953">
    <property type="entry name" value="Tubulin_C"/>
    <property type="match status" value="1"/>
</dbReference>
<name>D8T0V1_SELML</name>
<dbReference type="SMART" id="SM00864">
    <property type="entry name" value="Tubulin"/>
    <property type="match status" value="1"/>
</dbReference>
<dbReference type="GO" id="GO:0000278">
    <property type="term" value="P:mitotic cell cycle"/>
    <property type="evidence" value="ECO:0000318"/>
    <property type="project" value="GO_Central"/>
</dbReference>
<dbReference type="HOGENOM" id="CLU_015718_1_0_1"/>
<feature type="domain" description="Tubulin/FtsZ GTPase" evidence="6">
    <location>
        <begin position="57"/>
        <end position="264"/>
    </location>
</feature>
<dbReference type="KEGG" id="smo:SELMODRAFT_129569"/>
<keyword evidence="9" id="KW-1185">Reference proteome</keyword>
<dbReference type="InterPro" id="IPR036525">
    <property type="entry name" value="Tubulin/FtsZ_GTPase_sf"/>
</dbReference>
<feature type="domain" description="Tubulin/FtsZ 2-layer sandwich" evidence="7">
    <location>
        <begin position="266"/>
        <end position="408"/>
    </location>
</feature>
<evidence type="ECO:0000256" key="4">
    <source>
        <dbReference type="ARBA" id="ARBA00023134"/>
    </source>
</evidence>
<dbReference type="GO" id="GO:0005200">
    <property type="term" value="F:structural constituent of cytoskeleton"/>
    <property type="evidence" value="ECO:0000318"/>
    <property type="project" value="GO_Central"/>
</dbReference>
<dbReference type="Gramene" id="EFJ09695">
    <property type="protein sequence ID" value="EFJ09695"/>
    <property type="gene ID" value="SELMODRAFT_129569"/>
</dbReference>
<dbReference type="OMA" id="KRAHLHH"/>
<evidence type="ECO:0000259" key="6">
    <source>
        <dbReference type="SMART" id="SM00864"/>
    </source>
</evidence>
<proteinExistence type="inferred from homology"/>
<dbReference type="InterPro" id="IPR018316">
    <property type="entry name" value="Tubulin/FtsZ_2-layer-sand-dom"/>
</dbReference>
<dbReference type="FunFam" id="3.40.50.1440:FF:000049">
    <property type="entry name" value="Tubulin gamma chain"/>
    <property type="match status" value="1"/>
</dbReference>
<dbReference type="InParanoid" id="D8T0V1"/>
<dbReference type="EMBL" id="GL377660">
    <property type="protein sequence ID" value="EFJ09695.1"/>
    <property type="molecule type" value="Genomic_DNA"/>
</dbReference>
<protein>
    <submittedName>
        <fullName evidence="8">Uncharacterized protein TUBE1-1</fullName>
    </submittedName>
</protein>
<dbReference type="SUPFAM" id="SSF52490">
    <property type="entry name" value="Tubulin nucleotide-binding domain-like"/>
    <property type="match status" value="1"/>
</dbReference>
<dbReference type="PRINTS" id="PR01519">
    <property type="entry name" value="EPSLNTUBULIN"/>
</dbReference>
<evidence type="ECO:0000313" key="9">
    <source>
        <dbReference type="Proteomes" id="UP000001514"/>
    </source>
</evidence>
<evidence type="ECO:0000256" key="3">
    <source>
        <dbReference type="ARBA" id="ARBA00022741"/>
    </source>
</evidence>
<dbReference type="GO" id="GO:0005874">
    <property type="term" value="C:microtubule"/>
    <property type="evidence" value="ECO:0000318"/>
    <property type="project" value="GO_Central"/>
</dbReference>
<dbReference type="InterPro" id="IPR000217">
    <property type="entry name" value="Tubulin"/>
</dbReference>
<comment type="similarity">
    <text evidence="1 5">Belongs to the tubulin family.</text>
</comment>
<dbReference type="GO" id="GO:0005737">
    <property type="term" value="C:cytoplasm"/>
    <property type="evidence" value="ECO:0000318"/>
    <property type="project" value="GO_Central"/>
</dbReference>
<accession>D8T0V1</accession>
<dbReference type="eggNOG" id="KOG1375">
    <property type="taxonomic scope" value="Eukaryota"/>
</dbReference>
<dbReference type="Pfam" id="PF00091">
    <property type="entry name" value="Tubulin"/>
    <property type="match status" value="1"/>
</dbReference>
<dbReference type="PANTHER" id="PTHR11588">
    <property type="entry name" value="TUBULIN"/>
    <property type="match status" value="1"/>
</dbReference>
<dbReference type="InterPro" id="IPR008280">
    <property type="entry name" value="Tub_FtsZ_C"/>
</dbReference>
<evidence type="ECO:0000313" key="8">
    <source>
        <dbReference type="EMBL" id="EFJ09695.1"/>
    </source>
</evidence>
<reference evidence="8 9" key="1">
    <citation type="journal article" date="2011" name="Science">
        <title>The Selaginella genome identifies genetic changes associated with the evolution of vascular plants.</title>
        <authorList>
            <person name="Banks J.A."/>
            <person name="Nishiyama T."/>
            <person name="Hasebe M."/>
            <person name="Bowman J.L."/>
            <person name="Gribskov M."/>
            <person name="dePamphilis C."/>
            <person name="Albert V.A."/>
            <person name="Aono N."/>
            <person name="Aoyama T."/>
            <person name="Ambrose B.A."/>
            <person name="Ashton N.W."/>
            <person name="Axtell M.J."/>
            <person name="Barker E."/>
            <person name="Barker M.S."/>
            <person name="Bennetzen J.L."/>
            <person name="Bonawitz N.D."/>
            <person name="Chapple C."/>
            <person name="Cheng C."/>
            <person name="Correa L.G."/>
            <person name="Dacre M."/>
            <person name="DeBarry J."/>
            <person name="Dreyer I."/>
            <person name="Elias M."/>
            <person name="Engstrom E.M."/>
            <person name="Estelle M."/>
            <person name="Feng L."/>
            <person name="Finet C."/>
            <person name="Floyd S.K."/>
            <person name="Frommer W.B."/>
            <person name="Fujita T."/>
            <person name="Gramzow L."/>
            <person name="Gutensohn M."/>
            <person name="Harholt J."/>
            <person name="Hattori M."/>
            <person name="Heyl A."/>
            <person name="Hirai T."/>
            <person name="Hiwatashi Y."/>
            <person name="Ishikawa M."/>
            <person name="Iwata M."/>
            <person name="Karol K.G."/>
            <person name="Koehler B."/>
            <person name="Kolukisaoglu U."/>
            <person name="Kubo M."/>
            <person name="Kurata T."/>
            <person name="Lalonde S."/>
            <person name="Li K."/>
            <person name="Li Y."/>
            <person name="Litt A."/>
            <person name="Lyons E."/>
            <person name="Manning G."/>
            <person name="Maruyama T."/>
            <person name="Michael T.P."/>
            <person name="Mikami K."/>
            <person name="Miyazaki S."/>
            <person name="Morinaga S."/>
            <person name="Murata T."/>
            <person name="Mueller-Roeber B."/>
            <person name="Nelson D.R."/>
            <person name="Obara M."/>
            <person name="Oguri Y."/>
            <person name="Olmstead R.G."/>
            <person name="Onodera N."/>
            <person name="Petersen B.L."/>
            <person name="Pils B."/>
            <person name="Prigge M."/>
            <person name="Rensing S.A."/>
            <person name="Riano-Pachon D.M."/>
            <person name="Roberts A.W."/>
            <person name="Sato Y."/>
            <person name="Scheller H.V."/>
            <person name="Schulz B."/>
            <person name="Schulz C."/>
            <person name="Shakirov E.V."/>
            <person name="Shibagaki N."/>
            <person name="Shinohara N."/>
            <person name="Shippen D.E."/>
            <person name="Soerensen I."/>
            <person name="Sotooka R."/>
            <person name="Sugimoto N."/>
            <person name="Sugita M."/>
            <person name="Sumikawa N."/>
            <person name="Tanurdzic M."/>
            <person name="Theissen G."/>
            <person name="Ulvskov P."/>
            <person name="Wakazuki S."/>
            <person name="Weng J.K."/>
            <person name="Willats W.W."/>
            <person name="Wipf D."/>
            <person name="Wolf P.G."/>
            <person name="Yang L."/>
            <person name="Zimmer A.D."/>
            <person name="Zhu Q."/>
            <person name="Mitros T."/>
            <person name="Hellsten U."/>
            <person name="Loque D."/>
            <person name="Otillar R."/>
            <person name="Salamov A."/>
            <person name="Schmutz J."/>
            <person name="Shapiro H."/>
            <person name="Lindquist E."/>
            <person name="Lucas S."/>
            <person name="Rokhsar D."/>
            <person name="Grigoriev I.V."/>
        </authorList>
    </citation>
    <scope>NUCLEOTIDE SEQUENCE [LARGE SCALE GENOMIC DNA]</scope>
</reference>
<dbReference type="SUPFAM" id="SSF55307">
    <property type="entry name" value="Tubulin C-terminal domain-like"/>
    <property type="match status" value="1"/>
</dbReference>
<dbReference type="STRING" id="88036.D8T0V1"/>
<dbReference type="Gene3D" id="3.40.50.1440">
    <property type="entry name" value="Tubulin/FtsZ, GTPase domain"/>
    <property type="match status" value="1"/>
</dbReference>
<dbReference type="PRINTS" id="PR01161">
    <property type="entry name" value="TUBULIN"/>
</dbReference>
<dbReference type="InterPro" id="IPR004057">
    <property type="entry name" value="Epsilon_tubulin"/>
</dbReference>
<keyword evidence="3 5" id="KW-0547">Nucleotide-binding</keyword>
<evidence type="ECO:0000256" key="5">
    <source>
        <dbReference type="RuleBase" id="RU000352"/>
    </source>
</evidence>
<evidence type="ECO:0000256" key="1">
    <source>
        <dbReference type="ARBA" id="ARBA00009636"/>
    </source>
</evidence>
<dbReference type="GO" id="GO:0005525">
    <property type="term" value="F:GTP binding"/>
    <property type="evidence" value="ECO:0000318"/>
    <property type="project" value="GO_Central"/>
</dbReference>
<dbReference type="InterPro" id="IPR003008">
    <property type="entry name" value="Tubulin_FtsZ_GTPase"/>
</dbReference>
<dbReference type="Proteomes" id="UP000001514">
    <property type="component" value="Unassembled WGS sequence"/>
</dbReference>
<evidence type="ECO:0000256" key="2">
    <source>
        <dbReference type="ARBA" id="ARBA00022701"/>
    </source>
</evidence>
<dbReference type="GO" id="GO:0000226">
    <property type="term" value="P:microtubule cytoskeleton organization"/>
    <property type="evidence" value="ECO:0000318"/>
    <property type="project" value="GO_Central"/>
</dbReference>
<dbReference type="CDD" id="cd02190">
    <property type="entry name" value="epsilon_tubulin"/>
    <property type="match status" value="1"/>
</dbReference>
<dbReference type="PROSITE" id="PS00227">
    <property type="entry name" value="TUBULIN"/>
    <property type="match status" value="1"/>
</dbReference>